<keyword evidence="3 7" id="KW-1133">Transmembrane helix</keyword>
<evidence type="ECO:0000256" key="6">
    <source>
        <dbReference type="SAM" id="MobiDB-lite"/>
    </source>
</evidence>
<dbReference type="PANTHER" id="PTHR42718">
    <property type="entry name" value="MAJOR FACILITATOR SUPERFAMILY MULTIDRUG TRANSPORTER MFSC"/>
    <property type="match status" value="1"/>
</dbReference>
<dbReference type="GO" id="GO:0022857">
    <property type="term" value="F:transmembrane transporter activity"/>
    <property type="evidence" value="ECO:0007669"/>
    <property type="project" value="InterPro"/>
</dbReference>
<comment type="subcellular location">
    <subcellularLocation>
        <location evidence="1">Cell membrane</location>
        <topology evidence="1">Multi-pass membrane protein</topology>
    </subcellularLocation>
</comment>
<evidence type="ECO:0000256" key="1">
    <source>
        <dbReference type="ARBA" id="ARBA00004651"/>
    </source>
</evidence>
<dbReference type="PROSITE" id="PS50850">
    <property type="entry name" value="MFS"/>
    <property type="match status" value="1"/>
</dbReference>
<dbReference type="SUPFAM" id="SSF103473">
    <property type="entry name" value="MFS general substrate transporter"/>
    <property type="match status" value="1"/>
</dbReference>
<feature type="transmembrane region" description="Helical" evidence="7">
    <location>
        <begin position="198"/>
        <end position="218"/>
    </location>
</feature>
<feature type="transmembrane region" description="Helical" evidence="7">
    <location>
        <begin position="259"/>
        <end position="278"/>
    </location>
</feature>
<dbReference type="AlphaFoldDB" id="A0A4U0T8W6"/>
<dbReference type="InterPro" id="IPR036259">
    <property type="entry name" value="MFS_trans_sf"/>
</dbReference>
<feature type="transmembrane region" description="Helical" evidence="7">
    <location>
        <begin position="391"/>
        <end position="412"/>
    </location>
</feature>
<dbReference type="InterPro" id="IPR011701">
    <property type="entry name" value="MFS"/>
</dbReference>
<feature type="region of interest" description="Disordered" evidence="6">
    <location>
        <begin position="1"/>
        <end position="28"/>
    </location>
</feature>
<sequence length="510" mass="53533">MAKTPDGLTEIPEPPPTPQPPGEPGTPDTLALTPRRRTQALAVCIAAAFLTLLDVSIVTVALPSMQQHLHLTSADSTWSIAGYTLTFGLILVPSGRLGDEFGRRKLFLIGMVLFIITGVLCGVAPDATWLVAARLARGISAGLIAPQVVGLMHQMYPPRERGRVFGYYGATVALSTTIGPLLGGVILHSFGTADGWRWIFYLFIPLDVLALFLGVRILPAGRRSERRSSLDLAGTLLLGLAVTAIMLPLLQSGGWANRSWWLLLAGIALLVVFVLRERSLPGRGRQPLVDLSLFRVRDYWVALLVAAALYGGFTGIFIVLSQFLQTGLHYTAMQASQCTVVFTIGSVVCGIISGRVVHRVGHRLVIGGTAATAVGLAATALVVGTSSGANMGLVLAVPLLVAGCGTGCVIAANQTLALHRVPRREGSTAAGVYQTGMKIGTTLGVALCSSLYFSELVASHHDFAAAAQIGLAGAAALAAVAFLIALPGFTLRVRDTTAPVVAVEEVEPAR</sequence>
<dbReference type="CDD" id="cd17321">
    <property type="entry name" value="MFS_MMR_MDR_like"/>
    <property type="match status" value="1"/>
</dbReference>
<dbReference type="GO" id="GO:0046677">
    <property type="term" value="P:response to antibiotic"/>
    <property type="evidence" value="ECO:0007669"/>
    <property type="project" value="UniProtKB-KW"/>
</dbReference>
<evidence type="ECO:0000313" key="9">
    <source>
        <dbReference type="EMBL" id="TKA11985.1"/>
    </source>
</evidence>
<feature type="transmembrane region" description="Helical" evidence="7">
    <location>
        <begin position="76"/>
        <end position="94"/>
    </location>
</feature>
<feature type="transmembrane region" description="Helical" evidence="7">
    <location>
        <begin position="299"/>
        <end position="320"/>
    </location>
</feature>
<dbReference type="EMBL" id="SUMC01000006">
    <property type="protein sequence ID" value="TKA11985.1"/>
    <property type="molecule type" value="Genomic_DNA"/>
</dbReference>
<evidence type="ECO:0000256" key="4">
    <source>
        <dbReference type="ARBA" id="ARBA00023136"/>
    </source>
</evidence>
<keyword evidence="5" id="KW-0046">Antibiotic resistance</keyword>
<evidence type="ECO:0000313" key="10">
    <source>
        <dbReference type="Proteomes" id="UP000305778"/>
    </source>
</evidence>
<dbReference type="PRINTS" id="PR01036">
    <property type="entry name" value="TCRTETB"/>
</dbReference>
<gene>
    <name evidence="9" type="ORF">FCI23_09260</name>
</gene>
<accession>A0A4U0T8W6</accession>
<dbReference type="RefSeq" id="WP_136722980.1">
    <property type="nucleotide sequence ID" value="NZ_SUMC01000006.1"/>
</dbReference>
<dbReference type="PANTHER" id="PTHR42718:SF39">
    <property type="entry name" value="ACTINORHODIN TRANSPORTER-RELATED"/>
    <property type="match status" value="1"/>
</dbReference>
<evidence type="ECO:0000256" key="2">
    <source>
        <dbReference type="ARBA" id="ARBA00022692"/>
    </source>
</evidence>
<reference evidence="9 10" key="1">
    <citation type="submission" date="2019-04" db="EMBL/GenBank/DDBJ databases">
        <title>Streptomyces oryziradicis sp. nov., a novel actinomycete isolated from rhizosphere soil of rice (Oryza sativa L.).</title>
        <authorList>
            <person name="Li C."/>
        </authorList>
    </citation>
    <scope>NUCLEOTIDE SEQUENCE [LARGE SCALE GENOMIC DNA]</scope>
    <source>
        <strain evidence="9 10">NEAU-C40</strain>
    </source>
</reference>
<evidence type="ECO:0000256" key="3">
    <source>
        <dbReference type="ARBA" id="ARBA00022989"/>
    </source>
</evidence>
<dbReference type="Gene3D" id="1.20.1250.20">
    <property type="entry name" value="MFS general substrate transporter like domains"/>
    <property type="match status" value="1"/>
</dbReference>
<feature type="transmembrane region" description="Helical" evidence="7">
    <location>
        <begin position="40"/>
        <end position="64"/>
    </location>
</feature>
<dbReference type="GO" id="GO:0005886">
    <property type="term" value="C:plasma membrane"/>
    <property type="evidence" value="ECO:0007669"/>
    <property type="project" value="UniProtKB-SubCell"/>
</dbReference>
<keyword evidence="4 7" id="KW-0472">Membrane</keyword>
<feature type="transmembrane region" description="Helical" evidence="7">
    <location>
        <begin position="230"/>
        <end position="247"/>
    </location>
</feature>
<keyword evidence="10" id="KW-1185">Reference proteome</keyword>
<feature type="transmembrane region" description="Helical" evidence="7">
    <location>
        <begin position="465"/>
        <end position="486"/>
    </location>
</feature>
<proteinExistence type="predicted"/>
<feature type="transmembrane region" description="Helical" evidence="7">
    <location>
        <begin position="332"/>
        <end position="352"/>
    </location>
</feature>
<evidence type="ECO:0000259" key="8">
    <source>
        <dbReference type="PROSITE" id="PS50850"/>
    </source>
</evidence>
<evidence type="ECO:0000256" key="7">
    <source>
        <dbReference type="SAM" id="Phobius"/>
    </source>
</evidence>
<feature type="transmembrane region" description="Helical" evidence="7">
    <location>
        <begin position="164"/>
        <end position="186"/>
    </location>
</feature>
<dbReference type="Pfam" id="PF07690">
    <property type="entry name" value="MFS_1"/>
    <property type="match status" value="1"/>
</dbReference>
<keyword evidence="2 7" id="KW-0812">Transmembrane</keyword>
<dbReference type="Proteomes" id="UP000305778">
    <property type="component" value="Unassembled WGS sequence"/>
</dbReference>
<dbReference type="InterPro" id="IPR020846">
    <property type="entry name" value="MFS_dom"/>
</dbReference>
<feature type="transmembrane region" description="Helical" evidence="7">
    <location>
        <begin position="131"/>
        <end position="152"/>
    </location>
</feature>
<organism evidence="9 10">
    <name type="scientific">Actinacidiphila oryziradicis</name>
    <dbReference type="NCBI Taxonomy" id="2571141"/>
    <lineage>
        <taxon>Bacteria</taxon>
        <taxon>Bacillati</taxon>
        <taxon>Actinomycetota</taxon>
        <taxon>Actinomycetes</taxon>
        <taxon>Kitasatosporales</taxon>
        <taxon>Streptomycetaceae</taxon>
        <taxon>Actinacidiphila</taxon>
    </lineage>
</organism>
<feature type="transmembrane region" description="Helical" evidence="7">
    <location>
        <begin position="106"/>
        <end position="125"/>
    </location>
</feature>
<feature type="domain" description="Major facilitator superfamily (MFS) profile" evidence="8">
    <location>
        <begin position="40"/>
        <end position="490"/>
    </location>
</feature>
<feature type="compositionally biased region" description="Pro residues" evidence="6">
    <location>
        <begin position="12"/>
        <end position="24"/>
    </location>
</feature>
<dbReference type="OrthoDB" id="783189at2"/>
<comment type="caution">
    <text evidence="9">The sequence shown here is derived from an EMBL/GenBank/DDBJ whole genome shotgun (WGS) entry which is preliminary data.</text>
</comment>
<name>A0A4U0T8W6_9ACTN</name>
<feature type="transmembrane region" description="Helical" evidence="7">
    <location>
        <begin position="364"/>
        <end position="385"/>
    </location>
</feature>
<dbReference type="Gene3D" id="1.20.1720.10">
    <property type="entry name" value="Multidrug resistance protein D"/>
    <property type="match status" value="1"/>
</dbReference>
<feature type="transmembrane region" description="Helical" evidence="7">
    <location>
        <begin position="432"/>
        <end position="453"/>
    </location>
</feature>
<evidence type="ECO:0000256" key="5">
    <source>
        <dbReference type="ARBA" id="ARBA00023251"/>
    </source>
</evidence>
<protein>
    <submittedName>
        <fullName evidence="9">MFS transporter</fullName>
    </submittedName>
</protein>